<dbReference type="Proteomes" id="UP000033400">
    <property type="component" value="Unassembled WGS sequence"/>
</dbReference>
<protein>
    <submittedName>
        <fullName evidence="1">Uncharacterized protein</fullName>
    </submittedName>
</protein>
<dbReference type="AlphaFoldDB" id="A0A0F4V6H1"/>
<accession>A0A0F4V6H1</accession>
<dbReference type="OrthoDB" id="9861824at2"/>
<dbReference type="PATRIC" id="fig|294.133.peg.3275"/>
<proteinExistence type="predicted"/>
<reference evidence="1 2" key="1">
    <citation type="submission" date="2015-03" db="EMBL/GenBank/DDBJ databases">
        <title>Comparative genomics of Pseudomonas insights into diversity of traits involved in vanlence and defense.</title>
        <authorList>
            <person name="Qin Y."/>
        </authorList>
    </citation>
    <scope>NUCLEOTIDE SEQUENCE [LARGE SCALE GENOMIC DNA]</scope>
    <source>
        <strain evidence="1 2">H24</strain>
    </source>
</reference>
<organism evidence="1 2">
    <name type="scientific">Pseudomonas fluorescens</name>
    <dbReference type="NCBI Taxonomy" id="294"/>
    <lineage>
        <taxon>Bacteria</taxon>
        <taxon>Pseudomonadati</taxon>
        <taxon>Pseudomonadota</taxon>
        <taxon>Gammaproteobacteria</taxon>
        <taxon>Pseudomonadales</taxon>
        <taxon>Pseudomonadaceae</taxon>
        <taxon>Pseudomonas</taxon>
    </lineage>
</organism>
<evidence type="ECO:0000313" key="2">
    <source>
        <dbReference type="Proteomes" id="UP000033400"/>
    </source>
</evidence>
<sequence>MKYVFAWYWRPAFRVHLPGEYASYAMIVCLQVNGVTGEILSYSITFGDQITNVHRIPFVKHDSGELFAKTNALRMDYKKHLLKLETDSLRNSLGPVRFSRTDFNGDFERRWLRMFYDWQRHELEQVADPYNIMLGTLKQMLECAIRRINSETLAQAL</sequence>
<evidence type="ECO:0000313" key="1">
    <source>
        <dbReference type="EMBL" id="KJZ64406.1"/>
    </source>
</evidence>
<comment type="caution">
    <text evidence="1">The sequence shown here is derived from an EMBL/GenBank/DDBJ whole genome shotgun (WGS) entry which is preliminary data.</text>
</comment>
<dbReference type="EMBL" id="LACH01000039">
    <property type="protein sequence ID" value="KJZ64406.1"/>
    <property type="molecule type" value="Genomic_DNA"/>
</dbReference>
<name>A0A0F4V6H1_PSEFL</name>
<gene>
    <name evidence="1" type="ORF">VD17_18245</name>
</gene>
<dbReference type="RefSeq" id="WP_046054988.1">
    <property type="nucleotide sequence ID" value="NZ_LACH01000039.1"/>
</dbReference>